<dbReference type="OrthoDB" id="9795199at2"/>
<evidence type="ECO:0000259" key="1">
    <source>
        <dbReference type="PROSITE" id="PS51186"/>
    </source>
</evidence>
<name>A0A243WJZ9_9BACT</name>
<dbReference type="AlphaFoldDB" id="A0A243WJZ9"/>
<evidence type="ECO:0000313" key="3">
    <source>
        <dbReference type="Proteomes" id="UP000194873"/>
    </source>
</evidence>
<dbReference type="GO" id="GO:0016747">
    <property type="term" value="F:acyltransferase activity, transferring groups other than amino-acyl groups"/>
    <property type="evidence" value="ECO:0007669"/>
    <property type="project" value="InterPro"/>
</dbReference>
<comment type="caution">
    <text evidence="2">The sequence shown here is derived from an EMBL/GenBank/DDBJ whole genome shotgun (WGS) entry which is preliminary data.</text>
</comment>
<organism evidence="2 3">
    <name type="scientific">Hymenobacter crusticola</name>
    <dbReference type="NCBI Taxonomy" id="1770526"/>
    <lineage>
        <taxon>Bacteria</taxon>
        <taxon>Pseudomonadati</taxon>
        <taxon>Bacteroidota</taxon>
        <taxon>Cytophagia</taxon>
        <taxon>Cytophagales</taxon>
        <taxon>Hymenobacteraceae</taxon>
        <taxon>Hymenobacter</taxon>
    </lineage>
</organism>
<accession>A0A243WJZ9</accession>
<dbReference type="Pfam" id="PF13302">
    <property type="entry name" value="Acetyltransf_3"/>
    <property type="match status" value="1"/>
</dbReference>
<dbReference type="SUPFAM" id="SSF55729">
    <property type="entry name" value="Acyl-CoA N-acyltransferases (Nat)"/>
    <property type="match status" value="1"/>
</dbReference>
<dbReference type="PROSITE" id="PS51186">
    <property type="entry name" value="GNAT"/>
    <property type="match status" value="1"/>
</dbReference>
<keyword evidence="3" id="KW-1185">Reference proteome</keyword>
<reference evidence="2 3" key="1">
    <citation type="submission" date="2017-01" db="EMBL/GenBank/DDBJ databases">
        <title>A new Hymenobacter.</title>
        <authorList>
            <person name="Liang Y."/>
            <person name="Feng F."/>
        </authorList>
    </citation>
    <scope>NUCLEOTIDE SEQUENCE [LARGE SCALE GENOMIC DNA]</scope>
    <source>
        <strain evidence="2">MIMBbqt21</strain>
    </source>
</reference>
<gene>
    <name evidence="2" type="ORF">BXP70_02865</name>
</gene>
<proteinExistence type="predicted"/>
<dbReference type="PANTHER" id="PTHR43610:SF1">
    <property type="entry name" value="N-ACETYLTRANSFERASE DOMAIN-CONTAINING PROTEIN"/>
    <property type="match status" value="1"/>
</dbReference>
<dbReference type="InterPro" id="IPR016181">
    <property type="entry name" value="Acyl_CoA_acyltransferase"/>
</dbReference>
<feature type="domain" description="N-acetyltransferase" evidence="1">
    <location>
        <begin position="14"/>
        <end position="181"/>
    </location>
</feature>
<sequence length="198" mass="22897">MDCSRCITLENSRVRLRPLEATDFEALKAIAFEPEVWRFMTTPMPRNSVELATYLTYALKERAIGKRYPFVIIDRMTNQIVGSTSYMSITPEEKRVEIGATWLGKPFQRTGVNRAAKHLLLKYAFGELGCERVELKTDARNWQSREAMQRMGATEEGTLRSHMLTQGGQRRDTVYFSILKPEWDELCLSVFREFDARG</sequence>
<protein>
    <recommendedName>
        <fullName evidence="1">N-acetyltransferase domain-containing protein</fullName>
    </recommendedName>
</protein>
<dbReference type="InterPro" id="IPR000182">
    <property type="entry name" value="GNAT_dom"/>
</dbReference>
<dbReference type="Proteomes" id="UP000194873">
    <property type="component" value="Unassembled WGS sequence"/>
</dbReference>
<dbReference type="Gene3D" id="3.40.630.30">
    <property type="match status" value="1"/>
</dbReference>
<dbReference type="PANTHER" id="PTHR43610">
    <property type="entry name" value="BLL6696 PROTEIN"/>
    <property type="match status" value="1"/>
</dbReference>
<dbReference type="RefSeq" id="WP_086592481.1">
    <property type="nucleotide sequence ID" value="NZ_MTSE01000001.1"/>
</dbReference>
<dbReference type="EMBL" id="MTSE01000001">
    <property type="protein sequence ID" value="OUJ76222.1"/>
    <property type="molecule type" value="Genomic_DNA"/>
</dbReference>
<evidence type="ECO:0000313" key="2">
    <source>
        <dbReference type="EMBL" id="OUJ76222.1"/>
    </source>
</evidence>